<dbReference type="GO" id="GO:0004674">
    <property type="term" value="F:protein serine/threonine kinase activity"/>
    <property type="evidence" value="ECO:0007669"/>
    <property type="project" value="UniProtKB-KW"/>
</dbReference>
<dbReference type="InterPro" id="IPR036890">
    <property type="entry name" value="HATPase_C_sf"/>
</dbReference>
<dbReference type="Proteomes" id="UP000028058">
    <property type="component" value="Unassembled WGS sequence"/>
</dbReference>
<feature type="domain" description="Histidine kinase/HSP90-like ATPase" evidence="3">
    <location>
        <begin position="3"/>
        <end position="94"/>
    </location>
</feature>
<accession>A0A3R7I1U7</accession>
<proteinExistence type="predicted"/>
<organism evidence="4 5">
    <name type="scientific">Streptomyces xinghaiensis</name>
    <dbReference type="NCBI Taxonomy" id="1038928"/>
    <lineage>
        <taxon>Bacteria</taxon>
        <taxon>Bacillati</taxon>
        <taxon>Actinomycetota</taxon>
        <taxon>Actinomycetes</taxon>
        <taxon>Kitasatosporales</taxon>
        <taxon>Streptomycetaceae</taxon>
        <taxon>Streptomyces</taxon>
    </lineage>
</organism>
<dbReference type="EMBL" id="JNAD02000015">
    <property type="protein sequence ID" value="RKM91989.1"/>
    <property type="molecule type" value="Genomic_DNA"/>
</dbReference>
<keyword evidence="4" id="KW-0547">Nucleotide-binding</keyword>
<feature type="compositionally biased region" description="Basic and acidic residues" evidence="2">
    <location>
        <begin position="67"/>
        <end position="86"/>
    </location>
</feature>
<keyword evidence="1" id="KW-0808">Transferase</keyword>
<keyword evidence="5" id="KW-1185">Reference proteome</keyword>
<evidence type="ECO:0000313" key="5">
    <source>
        <dbReference type="Proteomes" id="UP000028058"/>
    </source>
</evidence>
<gene>
    <name evidence="4" type="ORF">SFRA_026460</name>
</gene>
<dbReference type="SUPFAM" id="SSF55874">
    <property type="entry name" value="ATPase domain of HSP90 chaperone/DNA topoisomerase II/histidine kinase"/>
    <property type="match status" value="1"/>
</dbReference>
<protein>
    <submittedName>
        <fullName evidence="4">ATP-binding protein</fullName>
    </submittedName>
</protein>
<dbReference type="CDD" id="cd16936">
    <property type="entry name" value="HATPase_RsbW-like"/>
    <property type="match status" value="1"/>
</dbReference>
<keyword evidence="4" id="KW-0067">ATP-binding</keyword>
<dbReference type="PANTHER" id="PTHR35526:SF3">
    <property type="entry name" value="ANTI-SIGMA-F FACTOR RSBW"/>
    <property type="match status" value="1"/>
</dbReference>
<evidence type="ECO:0000256" key="1">
    <source>
        <dbReference type="ARBA" id="ARBA00022527"/>
    </source>
</evidence>
<dbReference type="Gene3D" id="3.30.565.10">
    <property type="entry name" value="Histidine kinase-like ATPase, C-terminal domain"/>
    <property type="match status" value="1"/>
</dbReference>
<feature type="region of interest" description="Disordered" evidence="2">
    <location>
        <begin position="66"/>
        <end position="86"/>
    </location>
</feature>
<sequence>MARWQVRSALEKADADSECLDNALLVVSELVTNAVRHALPPVTLRLSWVRNRRQVPAIRIEVTDAGPELRSRTEDARSRPEESGRGKELIAALSVRQGSQAVAEGMVWWAEVEAPGGDGTQ</sequence>
<comment type="caution">
    <text evidence="4">The sequence shown here is derived from an EMBL/GenBank/DDBJ whole genome shotgun (WGS) entry which is preliminary data.</text>
</comment>
<keyword evidence="1" id="KW-0723">Serine/threonine-protein kinase</keyword>
<dbReference type="OrthoDB" id="3872918at2"/>
<dbReference type="Pfam" id="PF13581">
    <property type="entry name" value="HATPase_c_2"/>
    <property type="match status" value="1"/>
</dbReference>
<evidence type="ECO:0000313" key="4">
    <source>
        <dbReference type="EMBL" id="RKM91989.1"/>
    </source>
</evidence>
<dbReference type="PANTHER" id="PTHR35526">
    <property type="entry name" value="ANTI-SIGMA-F FACTOR RSBW-RELATED"/>
    <property type="match status" value="1"/>
</dbReference>
<dbReference type="InterPro" id="IPR003594">
    <property type="entry name" value="HATPase_dom"/>
</dbReference>
<evidence type="ECO:0000259" key="3">
    <source>
        <dbReference type="Pfam" id="PF13581"/>
    </source>
</evidence>
<dbReference type="RefSeq" id="WP_078649239.1">
    <property type="nucleotide sequence ID" value="NZ_CP134822.1"/>
</dbReference>
<reference evidence="4 5" key="1">
    <citation type="journal article" date="2014" name="Genome Announc.">
        <title>Draft Genome Sequence of Streptomyces fradiae ATCC 19609, a Strain Highly Sensitive to Antibiotics.</title>
        <authorList>
            <person name="Bekker O.B."/>
            <person name="Klimina K.M."/>
            <person name="Vatlin A.A."/>
            <person name="Zakharevich N.V."/>
            <person name="Kasianov A.S."/>
            <person name="Danilenko V.N."/>
        </authorList>
    </citation>
    <scope>NUCLEOTIDE SEQUENCE [LARGE SCALE GENOMIC DNA]</scope>
    <source>
        <strain evidence="4 5">ATCC 19609</strain>
    </source>
</reference>
<name>A0A3R7I1U7_9ACTN</name>
<dbReference type="GO" id="GO:0005524">
    <property type="term" value="F:ATP binding"/>
    <property type="evidence" value="ECO:0007669"/>
    <property type="project" value="UniProtKB-KW"/>
</dbReference>
<keyword evidence="1" id="KW-0418">Kinase</keyword>
<dbReference type="AlphaFoldDB" id="A0A3R7I1U7"/>
<dbReference type="InterPro" id="IPR050267">
    <property type="entry name" value="Anti-sigma-factor_SerPK"/>
</dbReference>
<evidence type="ECO:0000256" key="2">
    <source>
        <dbReference type="SAM" id="MobiDB-lite"/>
    </source>
</evidence>